<keyword evidence="1" id="KW-0812">Transmembrane</keyword>
<feature type="transmembrane region" description="Helical" evidence="1">
    <location>
        <begin position="35"/>
        <end position="52"/>
    </location>
</feature>
<keyword evidence="1" id="KW-0472">Membrane</keyword>
<accession>A0A0G0UDE7</accession>
<dbReference type="EMBL" id="LCAH01000007">
    <property type="protein sequence ID" value="KKR86964.1"/>
    <property type="molecule type" value="Genomic_DNA"/>
</dbReference>
<dbReference type="Proteomes" id="UP000034616">
    <property type="component" value="Unassembled WGS sequence"/>
</dbReference>
<evidence type="ECO:0000313" key="2">
    <source>
        <dbReference type="EMBL" id="KKR86964.1"/>
    </source>
</evidence>
<comment type="caution">
    <text evidence="2">The sequence shown here is derived from an EMBL/GenBank/DDBJ whole genome shotgun (WGS) entry which is preliminary data.</text>
</comment>
<organism evidence="2 3">
    <name type="scientific">Candidatus Uhrbacteria bacterium GW2011_GWC2_41_11</name>
    <dbReference type="NCBI Taxonomy" id="1618985"/>
    <lineage>
        <taxon>Bacteria</taxon>
        <taxon>Candidatus Uhriibacteriota</taxon>
    </lineage>
</organism>
<evidence type="ECO:0000256" key="1">
    <source>
        <dbReference type="SAM" id="Phobius"/>
    </source>
</evidence>
<reference evidence="2 3" key="1">
    <citation type="journal article" date="2015" name="Nature">
        <title>rRNA introns, odd ribosomes, and small enigmatic genomes across a large radiation of phyla.</title>
        <authorList>
            <person name="Brown C.T."/>
            <person name="Hug L.A."/>
            <person name="Thomas B.C."/>
            <person name="Sharon I."/>
            <person name="Castelle C.J."/>
            <person name="Singh A."/>
            <person name="Wilkins M.J."/>
            <person name="Williams K.H."/>
            <person name="Banfield J.F."/>
        </authorList>
    </citation>
    <scope>NUCLEOTIDE SEQUENCE [LARGE SCALE GENOMIC DNA]</scope>
</reference>
<name>A0A0G0UDE7_9BACT</name>
<proteinExistence type="predicted"/>
<keyword evidence="1" id="KW-1133">Transmembrane helix</keyword>
<protein>
    <submittedName>
        <fullName evidence="2">Uncharacterized protein</fullName>
    </submittedName>
</protein>
<evidence type="ECO:0000313" key="3">
    <source>
        <dbReference type="Proteomes" id="UP000034616"/>
    </source>
</evidence>
<dbReference type="AlphaFoldDB" id="A0A0G0UDE7"/>
<sequence>MILKIFKSCLLMFSVIVGVWMLCTAKSSGEPFIQIAGILVSVVFLTTCLFAFKRIWT</sequence>
<gene>
    <name evidence="2" type="ORF">UU35_C0007G0110</name>
</gene>